<dbReference type="PANTHER" id="PTHR22744">
    <property type="entry name" value="HELIX LOOP HELIX PROTEIN 21-RELATED"/>
    <property type="match status" value="1"/>
</dbReference>
<keyword evidence="2" id="KW-1185">Reference proteome</keyword>
<accession>A0A8R1UFT7</accession>
<evidence type="ECO:0000313" key="2">
    <source>
        <dbReference type="Proteomes" id="UP000005239"/>
    </source>
</evidence>
<name>A0A2A6BFW6_PRIPA</name>
<dbReference type="SUPFAM" id="SSF54695">
    <property type="entry name" value="POZ domain"/>
    <property type="match status" value="1"/>
</dbReference>
<dbReference type="Gene3D" id="3.30.710.10">
    <property type="entry name" value="Potassium Channel Kv1.1, Chain A"/>
    <property type="match status" value="1"/>
</dbReference>
<evidence type="ECO:0000313" key="1">
    <source>
        <dbReference type="EnsemblMetazoa" id="PPA26242.1"/>
    </source>
</evidence>
<accession>A0A2A6BFW6</accession>
<dbReference type="AlphaFoldDB" id="A0A2A6BFW6"/>
<reference evidence="2" key="1">
    <citation type="journal article" date="2008" name="Nat. Genet.">
        <title>The Pristionchus pacificus genome provides a unique perspective on nematode lifestyle and parasitism.</title>
        <authorList>
            <person name="Dieterich C."/>
            <person name="Clifton S.W."/>
            <person name="Schuster L.N."/>
            <person name="Chinwalla A."/>
            <person name="Delehaunty K."/>
            <person name="Dinkelacker I."/>
            <person name="Fulton L."/>
            <person name="Fulton R."/>
            <person name="Godfrey J."/>
            <person name="Minx P."/>
            <person name="Mitreva M."/>
            <person name="Roeseler W."/>
            <person name="Tian H."/>
            <person name="Witte H."/>
            <person name="Yang S.P."/>
            <person name="Wilson R.K."/>
            <person name="Sommer R.J."/>
        </authorList>
    </citation>
    <scope>NUCLEOTIDE SEQUENCE [LARGE SCALE GENOMIC DNA]</scope>
    <source>
        <strain evidence="2">PS312</strain>
    </source>
</reference>
<dbReference type="PANTHER" id="PTHR22744:SF14">
    <property type="entry name" value="BTB DOMAIN-CONTAINING PROTEIN-RELATED"/>
    <property type="match status" value="1"/>
</dbReference>
<dbReference type="Pfam" id="PF00651">
    <property type="entry name" value="BTB"/>
    <property type="match status" value="1"/>
</dbReference>
<dbReference type="PROSITE" id="PS50097">
    <property type="entry name" value="BTB"/>
    <property type="match status" value="1"/>
</dbReference>
<dbReference type="InterPro" id="IPR011333">
    <property type="entry name" value="SKP1/BTB/POZ_sf"/>
</dbReference>
<dbReference type="InterPro" id="IPR000210">
    <property type="entry name" value="BTB/POZ_dom"/>
</dbReference>
<dbReference type="CDD" id="cd18186">
    <property type="entry name" value="BTB_POZ_ZBTB_KLHL-like"/>
    <property type="match status" value="1"/>
</dbReference>
<dbReference type="SMART" id="SM00225">
    <property type="entry name" value="BTB"/>
    <property type="match status" value="1"/>
</dbReference>
<reference evidence="1" key="2">
    <citation type="submission" date="2022-06" db="UniProtKB">
        <authorList>
            <consortium name="EnsemblMetazoa"/>
        </authorList>
    </citation>
    <scope>IDENTIFICATION</scope>
    <source>
        <strain evidence="1">PS312</strain>
    </source>
</reference>
<gene>
    <name evidence="1" type="primary">WBGene00115796</name>
</gene>
<organism evidence="1 2">
    <name type="scientific">Pristionchus pacificus</name>
    <name type="common">Parasitic nematode worm</name>
    <dbReference type="NCBI Taxonomy" id="54126"/>
    <lineage>
        <taxon>Eukaryota</taxon>
        <taxon>Metazoa</taxon>
        <taxon>Ecdysozoa</taxon>
        <taxon>Nematoda</taxon>
        <taxon>Chromadorea</taxon>
        <taxon>Rhabditida</taxon>
        <taxon>Rhabditina</taxon>
        <taxon>Diplogasteromorpha</taxon>
        <taxon>Diplogasteroidea</taxon>
        <taxon>Neodiplogasteridae</taxon>
        <taxon>Pristionchus</taxon>
    </lineage>
</organism>
<dbReference type="Proteomes" id="UP000005239">
    <property type="component" value="Unassembled WGS sequence"/>
</dbReference>
<proteinExistence type="predicted"/>
<dbReference type="EnsemblMetazoa" id="PPA26242.1">
    <property type="protein sequence ID" value="PPA26242.1"/>
    <property type="gene ID" value="WBGene00115796"/>
</dbReference>
<sequence length="513" mass="59307">MAQNIAYNGIHKESMIAFFVIPFLFAAAESLDCFSTTSPGGRIQCNNVEFCLSYQSYDGSEWRGCDNLGDCLRDIMRPRSNRIEQYSCAKLNGKKTCCCNTPYCNSSRVDMKMHPSLVISSQFTRLHLIMDSDLCSMSICEDVTSLIIKSNSAADRLSSLELNLGDEEGNEIFTSLITKFHGDDSTERIRIDAIMQLIFTRDDEIEITSERFLSWVGEYRRNCKKYTMRILIKLSPRSRPIRVQSITLIQTAALTVDQKTVPVSKELLALYSPYFETIFYQEFNEKQKGIYEVKEVNEEEFRWFVEHLHERNKDKPSFSTVDRAIVSLEYADRFGISGIHEQAFSFLKTQPLSKESLKEIFNVCSRFKDNDNMIAWILNQYKSEDELLELIHDCVPFVPANVIQTALKALKNIGTRSKEAMEKLRKEAREGFQLNIAIVHLRCYDEQGEMESERYFKLGLDTSKDFHWVRHLWPEIPSQYSIAEIDGERNARDNGVWHKVKAPKIVEVEAYTH</sequence>
<protein>
    <submittedName>
        <fullName evidence="1">BTB domain-containing protein</fullName>
    </submittedName>
</protein>
<dbReference type="OrthoDB" id="7492888at2759"/>